<dbReference type="EMBL" id="CVTD020000008">
    <property type="protein sequence ID" value="CRZ33626.1"/>
    <property type="molecule type" value="Genomic_DNA"/>
</dbReference>
<dbReference type="Proteomes" id="UP000236497">
    <property type="component" value="Unassembled WGS sequence"/>
</dbReference>
<gene>
    <name evidence="1" type="ORF">HHT355_0420</name>
</gene>
<reference evidence="1 2" key="1">
    <citation type="submission" date="2015-06" db="EMBL/GenBank/DDBJ databases">
        <authorList>
            <person name="Wibberg Daniel"/>
        </authorList>
    </citation>
    <scope>NUCLEOTIDE SEQUENCE [LARGE SCALE GENOMIC DNA]</scope>
    <source>
        <strain evidence="1 2">T3/55T</strain>
    </source>
</reference>
<accession>A0A0H5SFM7</accession>
<name>A0A0H5SFM7_HERHM</name>
<organism evidence="1 2">
    <name type="scientific">Herbinix hemicellulosilytica</name>
    <dbReference type="NCBI Taxonomy" id="1564487"/>
    <lineage>
        <taxon>Bacteria</taxon>
        <taxon>Bacillati</taxon>
        <taxon>Bacillota</taxon>
        <taxon>Clostridia</taxon>
        <taxon>Lachnospirales</taxon>
        <taxon>Lachnospiraceae</taxon>
        <taxon>Herbinix</taxon>
    </lineage>
</organism>
<dbReference type="InterPro" id="IPR043743">
    <property type="entry name" value="DUF5688"/>
</dbReference>
<keyword evidence="2" id="KW-1185">Reference proteome</keyword>
<sequence>MFKAVKEELLDYESFVSYIKNTISKTMGKDYDVGINHDNLPDTDILTVLKEGRNIAPNICLNAYYESYMAGTPMTEILKRLLMIYRHCSIPAIYDNYNYTLDTIKSHIFFRIVNYNRNMKILTQIPHIKFFDMAITFYCLVRSYDDSICMDKITNEHLRRWGTTVDELQKLAYDNTRKLFPPSLKTLDEVLDEYSSNNDKDDESRDNCHLYILSNEKGVYGAFYILYKDIIRDFARLINSNLYILPSSIHELILIPVKNSPEKEYLNRLIMEINETMISDDEILSDKVYIYSIEKDEITV</sequence>
<evidence type="ECO:0000313" key="1">
    <source>
        <dbReference type="EMBL" id="CRZ33626.1"/>
    </source>
</evidence>
<dbReference type="AlphaFoldDB" id="A0A0H5SFM7"/>
<evidence type="ECO:0000313" key="2">
    <source>
        <dbReference type="Proteomes" id="UP000236497"/>
    </source>
</evidence>
<dbReference type="Pfam" id="PF18941">
    <property type="entry name" value="DUF5688"/>
    <property type="match status" value="1"/>
</dbReference>
<dbReference type="RefSeq" id="WP_103201794.1">
    <property type="nucleotide sequence ID" value="NZ_CVTD020000008.1"/>
</dbReference>
<protein>
    <submittedName>
        <fullName evidence="1">Uncharacterized protein</fullName>
    </submittedName>
</protein>
<proteinExistence type="predicted"/>
<dbReference type="OrthoDB" id="1655031at2"/>